<dbReference type="PANTHER" id="PTHR23088">
    <property type="entry name" value="NITRILASE-RELATED"/>
    <property type="match status" value="1"/>
</dbReference>
<dbReference type="InterPro" id="IPR036526">
    <property type="entry name" value="C-N_Hydrolase_sf"/>
</dbReference>
<dbReference type="EMBL" id="QNVI01000051">
    <property type="protein sequence ID" value="TDA38465.1"/>
    <property type="molecule type" value="Genomic_DNA"/>
</dbReference>
<evidence type="ECO:0000313" key="3">
    <source>
        <dbReference type="EMBL" id="TDA38465.1"/>
    </source>
</evidence>
<reference evidence="3 5" key="1">
    <citation type="journal article" date="2019" name="Nat. Microbiol.">
        <title>Expanding anaerobic alkane metabolism in the domain of Archaea.</title>
        <authorList>
            <person name="Wang Y."/>
            <person name="Wegener G."/>
            <person name="Hou J."/>
            <person name="Wang F."/>
            <person name="Xiao X."/>
        </authorList>
    </citation>
    <scope>NUCLEOTIDE SEQUENCE [LARGE SCALE GENOMIC DNA]</scope>
    <source>
        <strain evidence="3">WYZ-LMO11</strain>
    </source>
</reference>
<evidence type="ECO:0000259" key="1">
    <source>
        <dbReference type="PROSITE" id="PS50263"/>
    </source>
</evidence>
<accession>A0A523BC33</accession>
<proteinExistence type="predicted"/>
<gene>
    <name evidence="3" type="ORF">DSO09_04120</name>
    <name evidence="2" type="ORF">EF809_01970</name>
</gene>
<dbReference type="SUPFAM" id="SSF56317">
    <property type="entry name" value="Carbon-nitrogen hydrolase"/>
    <property type="match status" value="1"/>
</dbReference>
<organism evidence="3 5">
    <name type="scientific">Thermoproteota archaeon</name>
    <dbReference type="NCBI Taxonomy" id="2056631"/>
    <lineage>
        <taxon>Archaea</taxon>
        <taxon>Thermoproteota</taxon>
    </lineage>
</organism>
<dbReference type="Proteomes" id="UP000317265">
    <property type="component" value="Unassembled WGS sequence"/>
</dbReference>
<evidence type="ECO:0000313" key="2">
    <source>
        <dbReference type="EMBL" id="RZN56780.1"/>
    </source>
</evidence>
<evidence type="ECO:0000313" key="5">
    <source>
        <dbReference type="Proteomes" id="UP000317265"/>
    </source>
</evidence>
<dbReference type="Gene3D" id="3.60.110.10">
    <property type="entry name" value="Carbon-nitrogen hydrolase"/>
    <property type="match status" value="1"/>
</dbReference>
<evidence type="ECO:0000313" key="4">
    <source>
        <dbReference type="Proteomes" id="UP000316080"/>
    </source>
</evidence>
<dbReference type="PANTHER" id="PTHR23088:SF27">
    <property type="entry name" value="DEAMINATED GLUTATHIONE AMIDASE"/>
    <property type="match status" value="1"/>
</dbReference>
<dbReference type="PROSITE" id="PS50263">
    <property type="entry name" value="CN_HYDROLASE"/>
    <property type="match status" value="1"/>
</dbReference>
<dbReference type="InterPro" id="IPR003010">
    <property type="entry name" value="C-N_Hydrolase"/>
</dbReference>
<dbReference type="EMBL" id="RXIH01000017">
    <property type="protein sequence ID" value="RZN56780.1"/>
    <property type="molecule type" value="Genomic_DNA"/>
</dbReference>
<feature type="domain" description="CN hydrolase" evidence="1">
    <location>
        <begin position="1"/>
        <end position="240"/>
    </location>
</feature>
<comment type="caution">
    <text evidence="3">The sequence shown here is derived from an EMBL/GenBank/DDBJ whole genome shotgun (WGS) entry which is preliminary data.</text>
</comment>
<name>A0A523BC33_9CREN</name>
<dbReference type="AlphaFoldDB" id="A0A523BC33"/>
<protein>
    <submittedName>
        <fullName evidence="3">Carbon-nitrogen hydrolase family protein</fullName>
    </submittedName>
</protein>
<dbReference type="Pfam" id="PF00795">
    <property type="entry name" value="CN_hydrolase"/>
    <property type="match status" value="1"/>
</dbReference>
<sequence length="267" mass="30673">MIIGIIQIGSTENKDENIRKALEFSEKAIEEGSELIVLPELFNFISAKGNKEDYLKNAETDNGLTINSMLKIAKSHNVLIIAGSITEIENEKLYNTSYVISSNGILGKYRKIHLFKYSNIDESKIFNPGKDPLVIDYNNRKIGITICFDLRFPELFRLETIMGAELIVNISAFLEETGRKHWIPLLKARAIENQIYLVAANQALTNIRRYYGHSCIIDPWGKILCKASNKEEVIIQKIDFNKVKEVREKMPIKIKKELYKKIEEYLV</sequence>
<dbReference type="GO" id="GO:0016787">
    <property type="term" value="F:hydrolase activity"/>
    <property type="evidence" value="ECO:0007669"/>
    <property type="project" value="UniProtKB-KW"/>
</dbReference>
<keyword evidence="3" id="KW-0378">Hydrolase</keyword>
<reference evidence="2 4" key="2">
    <citation type="journal article" date="2019" name="Nat. Microbiol.">
        <title>Wide diversity of methane and short-chain alkane metabolisms in uncultured archaea.</title>
        <authorList>
            <person name="Borrel G."/>
            <person name="Adam P.S."/>
            <person name="McKay L.J."/>
            <person name="Chen L.X."/>
            <person name="Sierra-Garcia I.N."/>
            <person name="Sieber C.M."/>
            <person name="Letourneur Q."/>
            <person name="Ghozlane A."/>
            <person name="Andersen G.L."/>
            <person name="Li W.J."/>
            <person name="Hallam S.J."/>
            <person name="Muyzer G."/>
            <person name="de Oliveira V.M."/>
            <person name="Inskeep W.P."/>
            <person name="Banfield J.F."/>
            <person name="Gribaldo S."/>
        </authorList>
    </citation>
    <scope>NUCLEOTIDE SEQUENCE [LARGE SCALE GENOMIC DNA]</scope>
    <source>
        <strain evidence="2">Verst-YHS</strain>
    </source>
</reference>
<dbReference type="Proteomes" id="UP000316080">
    <property type="component" value="Unassembled WGS sequence"/>
</dbReference>